<protein>
    <submittedName>
        <fullName evidence="1">Uncharacterized protein</fullName>
    </submittedName>
</protein>
<reference evidence="1 2" key="1">
    <citation type="submission" date="2013-07" db="EMBL/GenBank/DDBJ databases">
        <title>Comparative Genomic and Metabolomic Analysis of Twelve Strains of Pseudoalteromonas luteoviolacea.</title>
        <authorList>
            <person name="Vynne N.G."/>
            <person name="Mansson M."/>
            <person name="Gram L."/>
        </authorList>
    </citation>
    <scope>NUCLEOTIDE SEQUENCE [LARGE SCALE GENOMIC DNA]</scope>
    <source>
        <strain evidence="1 2">CPMOR-1</strain>
    </source>
</reference>
<dbReference type="RefSeq" id="WP_155735590.1">
    <property type="nucleotide sequence ID" value="NZ_AUYC01000028.1"/>
</dbReference>
<sequence>MKKILKIKKKNLANLSNDKNKLPNALTPNVAGGVCSNCASGCHEFLQANVTPENH</sequence>
<proteinExistence type="predicted"/>
<accession>A0A167KU02</accession>
<dbReference type="AlphaFoldDB" id="A0A167KU02"/>
<comment type="caution">
    <text evidence="1">The sequence shown here is derived from an EMBL/GenBank/DDBJ whole genome shotgun (WGS) entry which is preliminary data.</text>
</comment>
<organism evidence="1 2">
    <name type="scientific">Pseudoalteromonas luteoviolacea CPMOR-1</name>
    <dbReference type="NCBI Taxonomy" id="1365248"/>
    <lineage>
        <taxon>Bacteria</taxon>
        <taxon>Pseudomonadati</taxon>
        <taxon>Pseudomonadota</taxon>
        <taxon>Gammaproteobacteria</taxon>
        <taxon>Alteromonadales</taxon>
        <taxon>Pseudoalteromonadaceae</taxon>
        <taxon>Pseudoalteromonas</taxon>
    </lineage>
</organism>
<dbReference type="PATRIC" id="fig|1365248.3.peg.2463"/>
<gene>
    <name evidence="1" type="ORF">N473_17720</name>
</gene>
<dbReference type="Proteomes" id="UP000076486">
    <property type="component" value="Unassembled WGS sequence"/>
</dbReference>
<name>A0A167KU02_9GAMM</name>
<dbReference type="EMBL" id="AUYC01000028">
    <property type="protein sequence ID" value="KZN63267.1"/>
    <property type="molecule type" value="Genomic_DNA"/>
</dbReference>
<evidence type="ECO:0000313" key="1">
    <source>
        <dbReference type="EMBL" id="KZN63267.1"/>
    </source>
</evidence>
<evidence type="ECO:0000313" key="2">
    <source>
        <dbReference type="Proteomes" id="UP000076486"/>
    </source>
</evidence>